<dbReference type="EMBL" id="VSSQ01020397">
    <property type="protein sequence ID" value="MPM65218.1"/>
    <property type="molecule type" value="Genomic_DNA"/>
</dbReference>
<sequence length="143" mass="16265">MLIRFVWRQCYYELIPEALRKYGVDAFFIEAAFEEAEVSVFPSMDPESVSESKSLGLHCLWNGEKVLARSYCFLAARDLSYIFPVSPAFPFDHLGSPGVFEPLDPVVSVDSLRSIRFLSMSADDGEEMEEEDFYAHELDGESE</sequence>
<name>A0A645BJF0_9ZZZZ</name>
<comment type="caution">
    <text evidence="2">The sequence shown here is derived from an EMBL/GenBank/DDBJ whole genome shotgun (WGS) entry which is preliminary data.</text>
</comment>
<accession>A0A645BJF0</accession>
<feature type="compositionally biased region" description="Basic and acidic residues" evidence="1">
    <location>
        <begin position="133"/>
        <end position="143"/>
    </location>
</feature>
<reference evidence="2" key="1">
    <citation type="submission" date="2019-08" db="EMBL/GenBank/DDBJ databases">
        <authorList>
            <person name="Kucharzyk K."/>
            <person name="Murdoch R.W."/>
            <person name="Higgins S."/>
            <person name="Loffler F."/>
        </authorList>
    </citation>
    <scope>NUCLEOTIDE SEQUENCE</scope>
</reference>
<protein>
    <submittedName>
        <fullName evidence="2">Uncharacterized protein</fullName>
    </submittedName>
</protein>
<evidence type="ECO:0000313" key="2">
    <source>
        <dbReference type="EMBL" id="MPM65218.1"/>
    </source>
</evidence>
<feature type="region of interest" description="Disordered" evidence="1">
    <location>
        <begin position="123"/>
        <end position="143"/>
    </location>
</feature>
<feature type="compositionally biased region" description="Acidic residues" evidence="1">
    <location>
        <begin position="123"/>
        <end position="132"/>
    </location>
</feature>
<dbReference type="AlphaFoldDB" id="A0A645BJF0"/>
<proteinExistence type="predicted"/>
<evidence type="ECO:0000256" key="1">
    <source>
        <dbReference type="SAM" id="MobiDB-lite"/>
    </source>
</evidence>
<organism evidence="2">
    <name type="scientific">bioreactor metagenome</name>
    <dbReference type="NCBI Taxonomy" id="1076179"/>
    <lineage>
        <taxon>unclassified sequences</taxon>
        <taxon>metagenomes</taxon>
        <taxon>ecological metagenomes</taxon>
    </lineage>
</organism>
<gene>
    <name evidence="2" type="ORF">SDC9_112111</name>
</gene>